<reference evidence="1" key="2">
    <citation type="submission" date="2025-09" db="UniProtKB">
        <authorList>
            <consortium name="EnsemblPlants"/>
        </authorList>
    </citation>
    <scope>IDENTIFICATION</scope>
</reference>
<organism evidence="1 2">
    <name type="scientific">Avena sativa</name>
    <name type="common">Oat</name>
    <dbReference type="NCBI Taxonomy" id="4498"/>
    <lineage>
        <taxon>Eukaryota</taxon>
        <taxon>Viridiplantae</taxon>
        <taxon>Streptophyta</taxon>
        <taxon>Embryophyta</taxon>
        <taxon>Tracheophyta</taxon>
        <taxon>Spermatophyta</taxon>
        <taxon>Magnoliopsida</taxon>
        <taxon>Liliopsida</taxon>
        <taxon>Poales</taxon>
        <taxon>Poaceae</taxon>
        <taxon>BOP clade</taxon>
        <taxon>Pooideae</taxon>
        <taxon>Poodae</taxon>
        <taxon>Poeae</taxon>
        <taxon>Poeae Chloroplast Group 1 (Aveneae type)</taxon>
        <taxon>Aveninae</taxon>
        <taxon>Avena</taxon>
    </lineage>
</organism>
<reference evidence="1" key="1">
    <citation type="submission" date="2021-05" db="EMBL/GenBank/DDBJ databases">
        <authorList>
            <person name="Scholz U."/>
            <person name="Mascher M."/>
            <person name="Fiebig A."/>
        </authorList>
    </citation>
    <scope>NUCLEOTIDE SEQUENCE [LARGE SCALE GENOMIC DNA]</scope>
</reference>
<protein>
    <submittedName>
        <fullName evidence="1">Uncharacterized protein</fullName>
    </submittedName>
</protein>
<dbReference type="Proteomes" id="UP001732700">
    <property type="component" value="Chromosome 4D"/>
</dbReference>
<evidence type="ECO:0000313" key="1">
    <source>
        <dbReference type="EnsemblPlants" id="AVESA.00010b.r2.4DG0786430.1.CDS.1"/>
    </source>
</evidence>
<proteinExistence type="predicted"/>
<sequence>MAEATRARAAPLHPYLPDEIFIWEILLRLPPKPLLRCRAVCRAWRRTISARDFLLAHHTRQPSLPLLYESDDTDDGGGYLDVMPLDRRAGLAAADQLHPLARFDTGGDFTHIEASCDGILMLCTKETDWCLSDVAYYSVCNPSTREYAPLPQLRGFCIAGMYPHPPTGEYRLLMCLDALLEHERHDAPEPDAEHHLYIYTLGSCEQPRDIGWPEAEAAIHTREPVLFRGALHWFIEKDCSESCMIMVFDTIAELFREMRAPAVPSVADLFEMDEMLGMVSFIDGTATVDIWTAQDYDSEVWTSKYRVQLPAAELTLRFGFDKYNSKMVVSSRDDDADDLLILVKSGKWLLQIDRGGKLLASSHHESSLGITQFLLKQTLVQHTFFPTIEGYVVNDWPFFSPDDYAVET</sequence>
<name>A0ACD5XBD0_AVESA</name>
<keyword evidence="2" id="KW-1185">Reference proteome</keyword>
<evidence type="ECO:0000313" key="2">
    <source>
        <dbReference type="Proteomes" id="UP001732700"/>
    </source>
</evidence>
<accession>A0ACD5XBD0</accession>
<dbReference type="EnsemblPlants" id="AVESA.00010b.r2.4DG0786430.1">
    <property type="protein sequence ID" value="AVESA.00010b.r2.4DG0786430.1.CDS.1"/>
    <property type="gene ID" value="AVESA.00010b.r2.4DG0786430"/>
</dbReference>